<evidence type="ECO:0000313" key="2">
    <source>
        <dbReference type="Proteomes" id="UP000826212"/>
    </source>
</evidence>
<sequence length="137" mass="15216">MTTANSIYLGDLRIKSTHLASEVEILSDAPVDNCGKGEAFSPTDMVATAFANCMLTIIGIGARDRGIDIVGTRAEVTKVMISDPRRIFEIKVDVYFPNKEYSEEDKLFLADNTRSFPVGESLNPSIIKTINYYWSEL</sequence>
<dbReference type="Proteomes" id="UP000826212">
    <property type="component" value="Chromosome"/>
</dbReference>
<keyword evidence="2" id="KW-1185">Reference proteome</keyword>
<reference evidence="1" key="1">
    <citation type="submission" date="2021-08" db="EMBL/GenBank/DDBJ databases">
        <title>Novel anaerobic bacterium isolated from sea squirt in East Sea, Republic of Korea.</title>
        <authorList>
            <person name="Nguyen T.H."/>
            <person name="Li Z."/>
            <person name="Lee Y.-J."/>
            <person name="Ko J."/>
            <person name="Kim S.-G."/>
        </authorList>
    </citation>
    <scope>NUCLEOTIDE SEQUENCE</scope>
    <source>
        <strain evidence="1">KCTC 25031</strain>
    </source>
</reference>
<name>A0AC61NES0_9BACT</name>
<protein>
    <submittedName>
        <fullName evidence="1">OsmC family protein</fullName>
    </submittedName>
</protein>
<dbReference type="EMBL" id="CP081303">
    <property type="protein sequence ID" value="QZE14081.1"/>
    <property type="molecule type" value="Genomic_DNA"/>
</dbReference>
<organism evidence="1 2">
    <name type="scientific">Halosquirtibacter laminarini</name>
    <dbReference type="NCBI Taxonomy" id="3374600"/>
    <lineage>
        <taxon>Bacteria</taxon>
        <taxon>Pseudomonadati</taxon>
        <taxon>Bacteroidota</taxon>
        <taxon>Bacteroidia</taxon>
        <taxon>Marinilabiliales</taxon>
        <taxon>Prolixibacteraceae</taxon>
        <taxon>Halosquirtibacter</taxon>
    </lineage>
</organism>
<evidence type="ECO:0000313" key="1">
    <source>
        <dbReference type="EMBL" id="QZE14081.1"/>
    </source>
</evidence>
<proteinExistence type="predicted"/>
<gene>
    <name evidence="1" type="ORF">K4L44_16365</name>
</gene>
<accession>A0AC61NES0</accession>